<dbReference type="InterPro" id="IPR057667">
    <property type="entry name" value="HTH_SB"/>
</dbReference>
<evidence type="ECO:0000259" key="3">
    <source>
        <dbReference type="Pfam" id="PF25787"/>
    </source>
</evidence>
<evidence type="ECO:0000313" key="5">
    <source>
        <dbReference type="Proteomes" id="UP000887159"/>
    </source>
</evidence>
<keyword evidence="5" id="KW-1185">Reference proteome</keyword>
<feature type="domain" description="Transposase Tc1-like" evidence="2">
    <location>
        <begin position="67"/>
        <end position="123"/>
    </location>
</feature>
<dbReference type="GO" id="GO:0006313">
    <property type="term" value="P:DNA transposition"/>
    <property type="evidence" value="ECO:0007669"/>
    <property type="project" value="InterPro"/>
</dbReference>
<dbReference type="SUPFAM" id="SSF46689">
    <property type="entry name" value="Homeodomain-like"/>
    <property type="match status" value="1"/>
</dbReference>
<comment type="caution">
    <text evidence="4">The sequence shown here is derived from an EMBL/GenBank/DDBJ whole genome shotgun (WGS) entry which is preliminary data.</text>
</comment>
<dbReference type="InterPro" id="IPR036388">
    <property type="entry name" value="WH-like_DNA-bd_sf"/>
</dbReference>
<comment type="subcellular location">
    <subcellularLocation>
        <location evidence="1">Nucleus</location>
    </subcellularLocation>
</comment>
<dbReference type="InterPro" id="IPR009057">
    <property type="entry name" value="Homeodomain-like_sf"/>
</dbReference>
<evidence type="ECO:0000313" key="4">
    <source>
        <dbReference type="EMBL" id="GFX88862.1"/>
    </source>
</evidence>
<name>A0A8X6UYM0_TRICX</name>
<evidence type="ECO:0000256" key="1">
    <source>
        <dbReference type="ARBA" id="ARBA00004123"/>
    </source>
</evidence>
<dbReference type="EMBL" id="BMAU01021062">
    <property type="protein sequence ID" value="GFX88862.1"/>
    <property type="molecule type" value="Genomic_DNA"/>
</dbReference>
<dbReference type="AlphaFoldDB" id="A0A8X6UYM0"/>
<dbReference type="GO" id="GO:0003677">
    <property type="term" value="F:DNA binding"/>
    <property type="evidence" value="ECO:0007669"/>
    <property type="project" value="InterPro"/>
</dbReference>
<dbReference type="Gene3D" id="1.10.10.10">
    <property type="entry name" value="Winged helix-like DNA-binding domain superfamily/Winged helix DNA-binding domain"/>
    <property type="match status" value="1"/>
</dbReference>
<dbReference type="GO" id="GO:0005634">
    <property type="term" value="C:nucleus"/>
    <property type="evidence" value="ECO:0007669"/>
    <property type="project" value="UniProtKB-SubCell"/>
</dbReference>
<dbReference type="InterPro" id="IPR002492">
    <property type="entry name" value="Transposase_Tc1-like"/>
</dbReference>
<dbReference type="GO" id="GO:0015074">
    <property type="term" value="P:DNA integration"/>
    <property type="evidence" value="ECO:0007669"/>
    <property type="project" value="InterPro"/>
</dbReference>
<feature type="domain" description="Sleeping Beauty transposase HTH" evidence="3">
    <location>
        <begin position="3"/>
        <end position="47"/>
    </location>
</feature>
<gene>
    <name evidence="4" type="primary">NCL1_24828</name>
    <name evidence="4" type="ORF">TNCV_2575691</name>
</gene>
<dbReference type="Pfam" id="PF01498">
    <property type="entry name" value="HTH_Tnp_Tc3_2"/>
    <property type="match status" value="1"/>
</dbReference>
<reference evidence="4" key="1">
    <citation type="submission" date="2020-08" db="EMBL/GenBank/DDBJ databases">
        <title>Multicomponent nature underlies the extraordinary mechanical properties of spider dragline silk.</title>
        <authorList>
            <person name="Kono N."/>
            <person name="Nakamura H."/>
            <person name="Mori M."/>
            <person name="Yoshida Y."/>
            <person name="Ohtoshi R."/>
            <person name="Malay A.D."/>
            <person name="Moran D.A.P."/>
            <person name="Tomita M."/>
            <person name="Numata K."/>
            <person name="Arakawa K."/>
        </authorList>
    </citation>
    <scope>NUCLEOTIDE SEQUENCE</scope>
</reference>
<protein>
    <submittedName>
        <fullName evidence="4">Paired domain-containing protein</fullName>
    </submittedName>
</protein>
<sequence>MARKTKEISLDMRKHITELRKEGKSGREIGKILKLSFTTIGYIVKKVFSVENKPRPGRPSKLTSRAKRMIVRSATNKPMTSAQNIVNELLSLSLSSCNVSVSAQTVRNVLHSAGLKARILRKKSYTVQSR</sequence>
<dbReference type="Pfam" id="PF25787">
    <property type="entry name" value="HTH_SB"/>
    <property type="match status" value="1"/>
</dbReference>
<dbReference type="Proteomes" id="UP000887159">
    <property type="component" value="Unassembled WGS sequence"/>
</dbReference>
<organism evidence="4 5">
    <name type="scientific">Trichonephila clavipes</name>
    <name type="common">Golden silk orbweaver</name>
    <name type="synonym">Nephila clavipes</name>
    <dbReference type="NCBI Taxonomy" id="2585209"/>
    <lineage>
        <taxon>Eukaryota</taxon>
        <taxon>Metazoa</taxon>
        <taxon>Ecdysozoa</taxon>
        <taxon>Arthropoda</taxon>
        <taxon>Chelicerata</taxon>
        <taxon>Arachnida</taxon>
        <taxon>Araneae</taxon>
        <taxon>Araneomorphae</taxon>
        <taxon>Entelegynae</taxon>
        <taxon>Araneoidea</taxon>
        <taxon>Nephilidae</taxon>
        <taxon>Trichonephila</taxon>
    </lineage>
</organism>
<evidence type="ECO:0000259" key="2">
    <source>
        <dbReference type="Pfam" id="PF01498"/>
    </source>
</evidence>
<accession>A0A8X6UYM0</accession>
<proteinExistence type="predicted"/>